<evidence type="ECO:0000256" key="1">
    <source>
        <dbReference type="SAM" id="Phobius"/>
    </source>
</evidence>
<dbReference type="InterPro" id="IPR043128">
    <property type="entry name" value="Rev_trsase/Diguanyl_cyclase"/>
</dbReference>
<dbReference type="SMART" id="SM00267">
    <property type="entry name" value="GGDEF"/>
    <property type="match status" value="1"/>
</dbReference>
<dbReference type="InterPro" id="IPR029787">
    <property type="entry name" value="Nucleotide_cyclase"/>
</dbReference>
<dbReference type="EMBL" id="FPHL01000034">
    <property type="protein sequence ID" value="SFV63308.1"/>
    <property type="molecule type" value="Genomic_DNA"/>
</dbReference>
<dbReference type="SUPFAM" id="SSF55073">
    <property type="entry name" value="Nucleotide cyclase"/>
    <property type="match status" value="1"/>
</dbReference>
<sequence length="270" mass="31853">MLAFVATSDQQTKKQIQLRIDKNLKELGLWITSNNKKEFYVGGRTLQKDFNRLKHQWNTLKKNPVKPLALKEWKAANSLSFTIDKMLLLKQDKMSNIFYINIIGAMVFLLLLIYFTRMYIHQQIKKHAIYDYDTRLFNQKYFLARLHTAVERAKRENAPLSILFLSINNFTNDDYNEKQQKHLLQKVGHILATATRDSDTVCRYDDNHFAVLMSQTNKEQGLPLKRRLKTGLESYDFELNPKPVFQCDITQFTMNESEESFVERSRNRTA</sequence>
<dbReference type="GO" id="GO:0052621">
    <property type="term" value="F:diguanylate cyclase activity"/>
    <property type="evidence" value="ECO:0007669"/>
    <property type="project" value="TreeGrafter"/>
</dbReference>
<organism evidence="3">
    <name type="scientific">hydrothermal vent metagenome</name>
    <dbReference type="NCBI Taxonomy" id="652676"/>
    <lineage>
        <taxon>unclassified sequences</taxon>
        <taxon>metagenomes</taxon>
        <taxon>ecological metagenomes</taxon>
    </lineage>
</organism>
<gene>
    <name evidence="3" type="ORF">MNB_SV-10-1004</name>
</gene>
<dbReference type="PANTHER" id="PTHR45138:SF9">
    <property type="entry name" value="DIGUANYLATE CYCLASE DGCM-RELATED"/>
    <property type="match status" value="1"/>
</dbReference>
<dbReference type="InterPro" id="IPR050469">
    <property type="entry name" value="Diguanylate_Cyclase"/>
</dbReference>
<keyword evidence="1" id="KW-1133">Transmembrane helix</keyword>
<keyword evidence="1" id="KW-0812">Transmembrane</keyword>
<name>A0A1W1CBT7_9ZZZZ</name>
<dbReference type="NCBIfam" id="TIGR00254">
    <property type="entry name" value="GGDEF"/>
    <property type="match status" value="1"/>
</dbReference>
<reference evidence="3" key="1">
    <citation type="submission" date="2016-10" db="EMBL/GenBank/DDBJ databases">
        <authorList>
            <person name="de Groot N.N."/>
        </authorList>
    </citation>
    <scope>NUCLEOTIDE SEQUENCE</scope>
</reference>
<feature type="transmembrane region" description="Helical" evidence="1">
    <location>
        <begin position="97"/>
        <end position="116"/>
    </location>
</feature>
<dbReference type="Pfam" id="PF00990">
    <property type="entry name" value="GGDEF"/>
    <property type="match status" value="1"/>
</dbReference>
<accession>A0A1W1CBT7</accession>
<protein>
    <submittedName>
        <fullName evidence="3">FOG: GGDEF domain</fullName>
    </submittedName>
</protein>
<dbReference type="InterPro" id="IPR000160">
    <property type="entry name" value="GGDEF_dom"/>
</dbReference>
<proteinExistence type="predicted"/>
<dbReference type="PANTHER" id="PTHR45138">
    <property type="entry name" value="REGULATORY COMPONENTS OF SENSORY TRANSDUCTION SYSTEM"/>
    <property type="match status" value="1"/>
</dbReference>
<dbReference type="AlphaFoldDB" id="A0A1W1CBT7"/>
<dbReference type="PROSITE" id="PS50887">
    <property type="entry name" value="GGDEF"/>
    <property type="match status" value="1"/>
</dbReference>
<evidence type="ECO:0000259" key="2">
    <source>
        <dbReference type="PROSITE" id="PS50887"/>
    </source>
</evidence>
<dbReference type="Gene3D" id="3.30.70.270">
    <property type="match status" value="1"/>
</dbReference>
<evidence type="ECO:0000313" key="3">
    <source>
        <dbReference type="EMBL" id="SFV63308.1"/>
    </source>
</evidence>
<keyword evidence="1" id="KW-0472">Membrane</keyword>
<feature type="domain" description="GGDEF" evidence="2">
    <location>
        <begin position="158"/>
        <end position="270"/>
    </location>
</feature>